<organism evidence="1">
    <name type="scientific">marine sediment metagenome</name>
    <dbReference type="NCBI Taxonomy" id="412755"/>
    <lineage>
        <taxon>unclassified sequences</taxon>
        <taxon>metagenomes</taxon>
        <taxon>ecological metagenomes</taxon>
    </lineage>
</organism>
<sequence>MRTYPLKSPGPTMPVAVDVALAGETAAEQIDVIRGLLQEPGTFTLPRIRRLLGCWRPKGRGGDSARARLPGPRCAANTAAGRPCKRPAAGGYDGGFCGAHGIFR</sequence>
<gene>
    <name evidence="1" type="ORF">LCGC14_2922970</name>
</gene>
<protein>
    <submittedName>
        <fullName evidence="1">Uncharacterized protein</fullName>
    </submittedName>
</protein>
<dbReference type="EMBL" id="LAZR01058144">
    <property type="protein sequence ID" value="KKK70538.1"/>
    <property type="molecule type" value="Genomic_DNA"/>
</dbReference>
<proteinExistence type="predicted"/>
<name>A0A0F8XNK1_9ZZZZ</name>
<reference evidence="1" key="1">
    <citation type="journal article" date="2015" name="Nature">
        <title>Complex archaea that bridge the gap between prokaryotes and eukaryotes.</title>
        <authorList>
            <person name="Spang A."/>
            <person name="Saw J.H."/>
            <person name="Jorgensen S.L."/>
            <person name="Zaremba-Niedzwiedzka K."/>
            <person name="Martijn J."/>
            <person name="Lind A.E."/>
            <person name="van Eijk R."/>
            <person name="Schleper C."/>
            <person name="Guy L."/>
            <person name="Ettema T.J."/>
        </authorList>
    </citation>
    <scope>NUCLEOTIDE SEQUENCE</scope>
</reference>
<evidence type="ECO:0000313" key="1">
    <source>
        <dbReference type="EMBL" id="KKK70538.1"/>
    </source>
</evidence>
<dbReference type="AlphaFoldDB" id="A0A0F8XNK1"/>
<accession>A0A0F8XNK1</accession>
<comment type="caution">
    <text evidence="1">The sequence shown here is derived from an EMBL/GenBank/DDBJ whole genome shotgun (WGS) entry which is preliminary data.</text>
</comment>